<proteinExistence type="predicted"/>
<sequence length="536" mass="59524">MYRFMLLVAGLGLASLSYAQMPDDPQHRLFETSDKCLACHNGLTTSSGEDVSIGHDWRGSMMANASRDPYWQAAVRREVMDHPKAQAQIEDECAACHMPMSRYQAKANGELGRIFTHLPFPPEASHQTLLAEDGVSCSACHQITDRNLGEPESFTGGFHVDTETLPSKRQILGPFEVESGLQEIMRSTSGFTPQQGKHLQRSELCATCHTLYTHTLGEGGQVVGELPEQVPYLEWRHSDFPGKQSCQSCHMPVVQEETPMTSVLGEPRQGLSRHTFRGGNFFMLRMLNRYGNELGVKAPPEALNASVERTLDYLRNGTARLELQARQDSEGKLEATVAVTNLAGHKLPTAYPSRRAWIHLQVRDASGELVFESGRFTDDGAIVGNDNDLDATRYEPHYQLIEHPEQVQVYEAIMATPNQEVTTGLLSAVSFIKDNRLLPRGFNKATAGADIAVQGRASEDDDFAGGQDRVRYRVAVSPNDGPFQVEAQLWYQPIAYRWAQNLAAYDAQETNRFVRMYQSMAADSAVVLEQAVTGTR</sequence>
<evidence type="ECO:0000256" key="1">
    <source>
        <dbReference type="ARBA" id="ARBA00022729"/>
    </source>
</evidence>
<evidence type="ECO:0000313" key="4">
    <source>
        <dbReference type="Proteomes" id="UP000437638"/>
    </source>
</evidence>
<gene>
    <name evidence="3" type="ORF">GPM19_13235</name>
</gene>
<dbReference type="InterPro" id="IPR051829">
    <property type="entry name" value="Multiheme_Cytochr_ET"/>
</dbReference>
<keyword evidence="1 2" id="KW-0732">Signal</keyword>
<dbReference type="RefSeq" id="WP_160419476.1">
    <property type="nucleotide sequence ID" value="NZ_WTKP01000009.1"/>
</dbReference>
<organism evidence="3 4">
    <name type="scientific">Vreelandella zhuhanensis</name>
    <dbReference type="NCBI Taxonomy" id="2684210"/>
    <lineage>
        <taxon>Bacteria</taxon>
        <taxon>Pseudomonadati</taxon>
        <taxon>Pseudomonadota</taxon>
        <taxon>Gammaproteobacteria</taxon>
        <taxon>Oceanospirillales</taxon>
        <taxon>Halomonadaceae</taxon>
        <taxon>Vreelandella</taxon>
    </lineage>
</organism>
<dbReference type="PANTHER" id="PTHR35038">
    <property type="entry name" value="DISSIMILATORY SULFITE REDUCTASE SIRA"/>
    <property type="match status" value="1"/>
</dbReference>
<protein>
    <recommendedName>
        <fullName evidence="5">Cytochrome c-552/4 domain-containing protein</fullName>
    </recommendedName>
</protein>
<evidence type="ECO:0008006" key="5">
    <source>
        <dbReference type="Google" id="ProtNLM"/>
    </source>
</evidence>
<feature type="chain" id="PRO_5031180412" description="Cytochrome c-552/4 domain-containing protein" evidence="2">
    <location>
        <begin position="20"/>
        <end position="536"/>
    </location>
</feature>
<name>A0A7X3KSA0_9GAMM</name>
<dbReference type="AlphaFoldDB" id="A0A7X3KSA0"/>
<reference evidence="3 4" key="1">
    <citation type="submission" date="2019-12" db="EMBL/GenBank/DDBJ databases">
        <title>Halomonas rutogse sp. nov. isolated from two lakes on Tibetan Plateau.</title>
        <authorList>
            <person name="Gao P."/>
        </authorList>
    </citation>
    <scope>NUCLEOTIDE SEQUENCE [LARGE SCALE GENOMIC DNA]</scope>
    <source>
        <strain evidence="3 4">ZH2S</strain>
    </source>
</reference>
<feature type="signal peptide" evidence="2">
    <location>
        <begin position="1"/>
        <end position="19"/>
    </location>
</feature>
<evidence type="ECO:0000313" key="3">
    <source>
        <dbReference type="EMBL" id="MWJ29146.1"/>
    </source>
</evidence>
<dbReference type="Gene3D" id="1.10.1130.10">
    <property type="entry name" value="Flavocytochrome C3, Chain A"/>
    <property type="match status" value="1"/>
</dbReference>
<evidence type="ECO:0000256" key="2">
    <source>
        <dbReference type="SAM" id="SignalP"/>
    </source>
</evidence>
<dbReference type="PANTHER" id="PTHR35038:SF8">
    <property type="entry name" value="C-TYPE POLYHEME CYTOCHROME OMCC"/>
    <property type="match status" value="1"/>
</dbReference>
<dbReference type="Proteomes" id="UP000437638">
    <property type="component" value="Unassembled WGS sequence"/>
</dbReference>
<dbReference type="EMBL" id="WTKP01000009">
    <property type="protein sequence ID" value="MWJ29146.1"/>
    <property type="molecule type" value="Genomic_DNA"/>
</dbReference>
<dbReference type="GO" id="GO:0016491">
    <property type="term" value="F:oxidoreductase activity"/>
    <property type="evidence" value="ECO:0007669"/>
    <property type="project" value="TreeGrafter"/>
</dbReference>
<accession>A0A7X3KSA0</accession>
<dbReference type="SUPFAM" id="SSF48695">
    <property type="entry name" value="Multiheme cytochromes"/>
    <property type="match status" value="1"/>
</dbReference>
<keyword evidence="4" id="KW-1185">Reference proteome</keyword>
<comment type="caution">
    <text evidence="3">The sequence shown here is derived from an EMBL/GenBank/DDBJ whole genome shotgun (WGS) entry which is preliminary data.</text>
</comment>
<dbReference type="InterPro" id="IPR036280">
    <property type="entry name" value="Multihaem_cyt_sf"/>
</dbReference>